<protein>
    <recommendedName>
        <fullName evidence="4">Stressosome-associated protein Prli42</fullName>
    </recommendedName>
</protein>
<dbReference type="PATRIC" id="fig|1246626.3.peg.1548"/>
<dbReference type="InterPro" id="IPR049722">
    <property type="entry name" value="Prli42-like"/>
</dbReference>
<accession>A0A060M235</accession>
<dbReference type="AlphaFoldDB" id="A0A060M235"/>
<dbReference type="OrthoDB" id="2936277at2"/>
<sequence>MPRKFQRLIIYIMIATLVLGGVFTAAAGLGMF</sequence>
<evidence type="ECO:0000256" key="1">
    <source>
        <dbReference type="SAM" id="Phobius"/>
    </source>
</evidence>
<reference evidence="2 3" key="1">
    <citation type="journal article" date="2014" name="Gene">
        <title>A comparative genomic analysis of the alkalitolerant soil bacterium Bacillus lehensis G1.</title>
        <authorList>
            <person name="Noor Y.M."/>
            <person name="Samsulrizal N.H."/>
            <person name="Jema'on N.A."/>
            <person name="Low K.O."/>
            <person name="Ramli A.N."/>
            <person name="Alias N.I."/>
            <person name="Damis S.I."/>
            <person name="Fuzi S.F."/>
            <person name="Isa M.N."/>
            <person name="Murad A.M."/>
            <person name="Raih M.F."/>
            <person name="Bakar F.D."/>
            <person name="Najimudin N."/>
            <person name="Mahadi N.M."/>
            <person name="Illias R.M."/>
        </authorList>
    </citation>
    <scope>NUCLEOTIDE SEQUENCE [LARGE SCALE GENOMIC DNA]</scope>
    <source>
        <strain evidence="2 3">G1</strain>
    </source>
</reference>
<evidence type="ECO:0008006" key="4">
    <source>
        <dbReference type="Google" id="ProtNLM"/>
    </source>
</evidence>
<organism evidence="2 3">
    <name type="scientific">Shouchella lehensis G1</name>
    <dbReference type="NCBI Taxonomy" id="1246626"/>
    <lineage>
        <taxon>Bacteria</taxon>
        <taxon>Bacillati</taxon>
        <taxon>Bacillota</taxon>
        <taxon>Bacilli</taxon>
        <taxon>Bacillales</taxon>
        <taxon>Bacillaceae</taxon>
        <taxon>Shouchella</taxon>
    </lineage>
</organism>
<gene>
    <name evidence="2" type="ORF">BleG1_1561</name>
</gene>
<keyword evidence="1" id="KW-0812">Transmembrane</keyword>
<dbReference type="RefSeq" id="WP_152980813.1">
    <property type="nucleotide sequence ID" value="NZ_CP003923.1"/>
</dbReference>
<keyword evidence="3" id="KW-1185">Reference proteome</keyword>
<dbReference type="HOGENOM" id="CLU_3388045_0_0_9"/>
<dbReference type="EMBL" id="CP003923">
    <property type="protein sequence ID" value="AIC94139.1"/>
    <property type="molecule type" value="Genomic_DNA"/>
</dbReference>
<feature type="transmembrane region" description="Helical" evidence="1">
    <location>
        <begin position="9"/>
        <end position="31"/>
    </location>
</feature>
<evidence type="ECO:0000313" key="2">
    <source>
        <dbReference type="EMBL" id="AIC94139.1"/>
    </source>
</evidence>
<dbReference type="NCBIfam" id="NF033880">
    <property type="entry name" value="Prli42"/>
    <property type="match status" value="1"/>
</dbReference>
<name>A0A060M235_9BACI</name>
<proteinExistence type="predicted"/>
<evidence type="ECO:0000313" key="3">
    <source>
        <dbReference type="Proteomes" id="UP000027142"/>
    </source>
</evidence>
<dbReference type="KEGG" id="ble:BleG1_1561"/>
<dbReference type="STRING" id="1246626.BleG1_1561"/>
<keyword evidence="1" id="KW-1133">Transmembrane helix</keyword>
<dbReference type="Proteomes" id="UP000027142">
    <property type="component" value="Chromosome"/>
</dbReference>
<keyword evidence="1" id="KW-0472">Membrane</keyword>